<dbReference type="PANTHER" id="PTHR43869:SF1">
    <property type="entry name" value="GLYCINE BETAINE_PROLINE BETAINE TRANSPORT SYSTEM ATP-BINDING PROTEIN PROV"/>
    <property type="match status" value="1"/>
</dbReference>
<protein>
    <recommendedName>
        <fullName evidence="7">Quaternary amine transport ATP-binding protein</fullName>
        <ecNumber evidence="7">7.6.2.9</ecNumber>
    </recommendedName>
</protein>
<name>A0A6G4WI15_9HYPH</name>
<keyword evidence="10" id="KW-1185">Reference proteome</keyword>
<comment type="subunit">
    <text evidence="7">The complex is probably composed of two ATP-binding proteins, two transmembrane proteins and a solute-binding protein.</text>
</comment>
<dbReference type="Gene3D" id="3.40.50.300">
    <property type="entry name" value="P-loop containing nucleotide triphosphate hydrolases"/>
    <property type="match status" value="1"/>
</dbReference>
<dbReference type="InterPro" id="IPR003439">
    <property type="entry name" value="ABC_transporter-like_ATP-bd"/>
</dbReference>
<proteinExistence type="inferred from homology"/>
<dbReference type="InterPro" id="IPR003593">
    <property type="entry name" value="AAA+_ATPase"/>
</dbReference>
<dbReference type="EC" id="7.6.2.9" evidence="7"/>
<dbReference type="PANTHER" id="PTHR43869">
    <property type="entry name" value="GLYCINE BETAINE/PROLINE BETAINE TRANSPORT SYSTEM ATP-BINDING PROTEIN PROV"/>
    <property type="match status" value="1"/>
</dbReference>
<comment type="subunit">
    <text evidence="6">The complex is probably composed of two ATP-binding proteins (TmoW), two transmembrane proteins (TmoV) and a solute-binding protein (TmoX).</text>
</comment>
<dbReference type="InterPro" id="IPR017871">
    <property type="entry name" value="ABC_transporter-like_CS"/>
</dbReference>
<keyword evidence="7" id="KW-1003">Cell membrane</keyword>
<dbReference type="GO" id="GO:0006865">
    <property type="term" value="P:amino acid transport"/>
    <property type="evidence" value="ECO:0007669"/>
    <property type="project" value="UniProtKB-UniRule"/>
</dbReference>
<comment type="subcellular location">
    <subcellularLocation>
        <location evidence="7">Cell inner membrane</location>
        <topology evidence="7">Peripheral membrane protein</topology>
    </subcellularLocation>
</comment>
<accession>A0A6G4WI15</accession>
<sequence length="387" mass="42153">MLSTGLFCGFDPSGEKPQPEKGGSRLTGNSREVVIRCDGIWKIFGVQSQQAMDAVRSQGLSKDEIRDRCNCIVGVRDASFSVARGEIFCIMGLSGSGKSTLIRHINRLIEPTAGSVFIEDQNVNAMSQRELRALRAEKIGMVFQNMALMPHRSVRDNVVFALEVRGVAEAERVKVAKRAIDAVELTGWDQKYPDELSGGMQQRVGLARAIAADPTILLMDEPFSALDPLIRRQLQTTFMELSAELHKTTVFITHDLDEAIRIGDRIAIMKDGVLVQIGTPEEIVTQPADDYVADFVAGISKLDLVTAARIMQPFAQYCQANGQTDPGQWPVAKPEDKLNTLVDLAIGTDHPILVKAEGASVGVVTKKALLRGIQGREDVAPATMGAQ</sequence>
<dbReference type="InterPro" id="IPR051921">
    <property type="entry name" value="ABC_osmolyte_uptake_ATP-bind"/>
</dbReference>
<dbReference type="PROSITE" id="PS00211">
    <property type="entry name" value="ABC_TRANSPORTER_1"/>
    <property type="match status" value="1"/>
</dbReference>
<gene>
    <name evidence="9" type="ORF">G6N73_22335</name>
</gene>
<dbReference type="PROSITE" id="PS50893">
    <property type="entry name" value="ABC_TRANSPORTER_2"/>
    <property type="match status" value="1"/>
</dbReference>
<keyword evidence="3 7" id="KW-0547">Nucleotide-binding</keyword>
<dbReference type="Pfam" id="PF00005">
    <property type="entry name" value="ABC_tran"/>
    <property type="match status" value="1"/>
</dbReference>
<evidence type="ECO:0000313" key="10">
    <source>
        <dbReference type="Proteomes" id="UP001642900"/>
    </source>
</evidence>
<evidence type="ECO:0000256" key="2">
    <source>
        <dbReference type="ARBA" id="ARBA00022448"/>
    </source>
</evidence>
<keyword evidence="4 7" id="KW-0067">ATP-binding</keyword>
<evidence type="ECO:0000256" key="1">
    <source>
        <dbReference type="ARBA" id="ARBA00005417"/>
    </source>
</evidence>
<dbReference type="GO" id="GO:0031460">
    <property type="term" value="P:glycine betaine transport"/>
    <property type="evidence" value="ECO:0007669"/>
    <property type="project" value="InterPro"/>
</dbReference>
<dbReference type="GO" id="GO:0016887">
    <property type="term" value="F:ATP hydrolysis activity"/>
    <property type="evidence" value="ECO:0007669"/>
    <property type="project" value="UniProtKB-UniRule"/>
</dbReference>
<dbReference type="GO" id="GO:0005886">
    <property type="term" value="C:plasma membrane"/>
    <property type="evidence" value="ECO:0007669"/>
    <property type="project" value="UniProtKB-SubCell"/>
</dbReference>
<dbReference type="SUPFAM" id="SSF52540">
    <property type="entry name" value="P-loop containing nucleoside triphosphate hydrolases"/>
    <property type="match status" value="1"/>
</dbReference>
<dbReference type="EMBL" id="JAAKZF010000039">
    <property type="protein sequence ID" value="NGO53866.1"/>
    <property type="molecule type" value="Genomic_DNA"/>
</dbReference>
<comment type="catalytic activity">
    <reaction evidence="5">
        <text>a quaternary ammonium(out) + ATP + H2O = a quaternary ammonium(in) + ADP + phosphate + H(+)</text>
        <dbReference type="Rhea" id="RHEA:11036"/>
        <dbReference type="ChEBI" id="CHEBI:15377"/>
        <dbReference type="ChEBI" id="CHEBI:15378"/>
        <dbReference type="ChEBI" id="CHEBI:30616"/>
        <dbReference type="ChEBI" id="CHEBI:35267"/>
        <dbReference type="ChEBI" id="CHEBI:43474"/>
        <dbReference type="ChEBI" id="CHEBI:456216"/>
        <dbReference type="EC" id="7.6.2.9"/>
    </reaction>
    <physiologicalReaction direction="left-to-right" evidence="5">
        <dbReference type="Rhea" id="RHEA:11037"/>
    </physiologicalReaction>
</comment>
<dbReference type="CDD" id="cd03294">
    <property type="entry name" value="ABC_Pro_Gly_Betaine"/>
    <property type="match status" value="1"/>
</dbReference>
<dbReference type="InterPro" id="IPR005892">
    <property type="entry name" value="Gly-betaine_transp_ATP-bd"/>
</dbReference>
<organism evidence="9 10">
    <name type="scientific">Allomesorhizobium camelthorni</name>
    <dbReference type="NCBI Taxonomy" id="475069"/>
    <lineage>
        <taxon>Bacteria</taxon>
        <taxon>Pseudomonadati</taxon>
        <taxon>Pseudomonadota</taxon>
        <taxon>Alphaproteobacteria</taxon>
        <taxon>Hyphomicrobiales</taxon>
        <taxon>Phyllobacteriaceae</taxon>
        <taxon>Allomesorhizobium</taxon>
    </lineage>
</organism>
<comment type="caution">
    <text evidence="9">The sequence shown here is derived from an EMBL/GenBank/DDBJ whole genome shotgun (WGS) entry which is preliminary data.</text>
</comment>
<evidence type="ECO:0000256" key="6">
    <source>
        <dbReference type="ARBA" id="ARBA00061968"/>
    </source>
</evidence>
<keyword evidence="2 7" id="KW-0813">Transport</keyword>
<dbReference type="Proteomes" id="UP001642900">
    <property type="component" value="Unassembled WGS sequence"/>
</dbReference>
<evidence type="ECO:0000259" key="8">
    <source>
        <dbReference type="PROSITE" id="PS50893"/>
    </source>
</evidence>
<dbReference type="NCBIfam" id="TIGR01186">
    <property type="entry name" value="proV"/>
    <property type="match status" value="1"/>
</dbReference>
<reference evidence="9 10" key="1">
    <citation type="submission" date="2020-02" db="EMBL/GenBank/DDBJ databases">
        <title>Genome sequence of strain CCNWXJ40-4.</title>
        <authorList>
            <person name="Gao J."/>
            <person name="Sun J."/>
        </authorList>
    </citation>
    <scope>NUCLEOTIDE SEQUENCE [LARGE SCALE GENOMIC DNA]</scope>
    <source>
        <strain evidence="9 10">CCNWXJ 40-4</strain>
    </source>
</reference>
<keyword evidence="7" id="KW-0997">Cell inner membrane</keyword>
<evidence type="ECO:0000256" key="4">
    <source>
        <dbReference type="ARBA" id="ARBA00022840"/>
    </source>
</evidence>
<dbReference type="GO" id="GO:0005524">
    <property type="term" value="F:ATP binding"/>
    <property type="evidence" value="ECO:0007669"/>
    <property type="project" value="UniProtKB-UniRule"/>
</dbReference>
<feature type="domain" description="ABC transporter" evidence="8">
    <location>
        <begin position="55"/>
        <end position="296"/>
    </location>
</feature>
<evidence type="ECO:0000313" key="9">
    <source>
        <dbReference type="EMBL" id="NGO53866.1"/>
    </source>
</evidence>
<dbReference type="InterPro" id="IPR027417">
    <property type="entry name" value="P-loop_NTPase"/>
</dbReference>
<evidence type="ECO:0000256" key="3">
    <source>
        <dbReference type="ARBA" id="ARBA00022741"/>
    </source>
</evidence>
<dbReference type="FunFam" id="3.40.50.300:FF:000201">
    <property type="entry name" value="Glycine betaine/L-proline ABC transporter ATP-binding protein"/>
    <property type="match status" value="1"/>
</dbReference>
<dbReference type="GO" id="GO:0006970">
    <property type="term" value="P:response to osmotic stress"/>
    <property type="evidence" value="ECO:0007669"/>
    <property type="project" value="UniProtKB-ARBA"/>
</dbReference>
<dbReference type="SMART" id="SM00382">
    <property type="entry name" value="AAA"/>
    <property type="match status" value="1"/>
</dbReference>
<dbReference type="AlphaFoldDB" id="A0A6G4WI15"/>
<evidence type="ECO:0000256" key="7">
    <source>
        <dbReference type="RuleBase" id="RU369116"/>
    </source>
</evidence>
<dbReference type="GO" id="GO:0015418">
    <property type="term" value="F:ABC-type quaternary ammonium compound transporting activity"/>
    <property type="evidence" value="ECO:0007669"/>
    <property type="project" value="UniProtKB-EC"/>
</dbReference>
<evidence type="ECO:0000256" key="5">
    <source>
        <dbReference type="ARBA" id="ARBA00051811"/>
    </source>
</evidence>
<comment type="similarity">
    <text evidence="1 7">Belongs to the ABC transporter superfamily.</text>
</comment>
<keyword evidence="7" id="KW-0472">Membrane</keyword>